<dbReference type="SUPFAM" id="SSF53098">
    <property type="entry name" value="Ribonuclease H-like"/>
    <property type="match status" value="1"/>
</dbReference>
<dbReference type="PANTHER" id="PTHR12801">
    <property type="entry name" value="RNA EXONUCLEASE REXO1 / RECO3 FAMILY MEMBER-RELATED"/>
    <property type="match status" value="1"/>
</dbReference>
<dbReference type="InterPro" id="IPR013520">
    <property type="entry name" value="Ribonucl_H"/>
</dbReference>
<keyword evidence="4" id="KW-0479">Metal-binding</keyword>
<dbReference type="PROSITE" id="PS50157">
    <property type="entry name" value="ZINC_FINGER_C2H2_2"/>
    <property type="match status" value="1"/>
</dbReference>
<keyword evidence="4" id="KW-0863">Zinc-finger</keyword>
<protein>
    <submittedName>
        <fullName evidence="7">Ribonuclease H-like domain-containing protein</fullName>
    </submittedName>
</protein>
<keyword evidence="2" id="KW-0378">Hydrolase</keyword>
<dbReference type="Gene3D" id="3.30.420.10">
    <property type="entry name" value="Ribonuclease H-like superfamily/Ribonuclease H"/>
    <property type="match status" value="1"/>
</dbReference>
<proteinExistence type="predicted"/>
<evidence type="ECO:0000259" key="6">
    <source>
        <dbReference type="PROSITE" id="PS50157"/>
    </source>
</evidence>
<dbReference type="EMBL" id="JAPCWZ010000003">
    <property type="protein sequence ID" value="KAK8875151.1"/>
    <property type="molecule type" value="Genomic_DNA"/>
</dbReference>
<evidence type="ECO:0000256" key="2">
    <source>
        <dbReference type="ARBA" id="ARBA00022801"/>
    </source>
</evidence>
<dbReference type="PANTHER" id="PTHR12801:SF114">
    <property type="entry name" value="EXONUCLEASE, PUTATIVE (AFU_ORTHOLOGUE AFUA_7G00870)-RELATED"/>
    <property type="match status" value="1"/>
</dbReference>
<dbReference type="InterPro" id="IPR047021">
    <property type="entry name" value="REXO1/3/4-like"/>
</dbReference>
<comment type="caution">
    <text evidence="7">The sequence shown here is derived from an EMBL/GenBank/DDBJ whole genome shotgun (WGS) entry which is preliminary data.</text>
</comment>
<feature type="region of interest" description="Disordered" evidence="5">
    <location>
        <begin position="306"/>
        <end position="341"/>
    </location>
</feature>
<evidence type="ECO:0000256" key="1">
    <source>
        <dbReference type="ARBA" id="ARBA00022722"/>
    </source>
</evidence>
<dbReference type="InterPro" id="IPR013087">
    <property type="entry name" value="Znf_C2H2_type"/>
</dbReference>
<keyword evidence="3" id="KW-0269">Exonuclease</keyword>
<dbReference type="InterPro" id="IPR036397">
    <property type="entry name" value="RNaseH_sf"/>
</dbReference>
<evidence type="ECO:0000313" key="8">
    <source>
        <dbReference type="Proteomes" id="UP001390339"/>
    </source>
</evidence>
<gene>
    <name evidence="7" type="ORF">PGQ11_005665</name>
</gene>
<evidence type="ECO:0000256" key="4">
    <source>
        <dbReference type="PROSITE-ProRule" id="PRU00042"/>
    </source>
</evidence>
<dbReference type="InterPro" id="IPR012337">
    <property type="entry name" value="RNaseH-like_sf"/>
</dbReference>
<name>A0ABR2JBR9_9PEZI</name>
<reference evidence="7 8" key="1">
    <citation type="journal article" date="2024" name="IMA Fungus">
        <title>Apiospora arundinis, a panoply of carbohydrate-active enzymes and secondary metabolites.</title>
        <authorList>
            <person name="Sorensen T."/>
            <person name="Petersen C."/>
            <person name="Muurmann A.T."/>
            <person name="Christiansen J.V."/>
            <person name="Brundto M.L."/>
            <person name="Overgaard C.K."/>
            <person name="Boysen A.T."/>
            <person name="Wollenberg R.D."/>
            <person name="Larsen T.O."/>
            <person name="Sorensen J.L."/>
            <person name="Nielsen K.L."/>
            <person name="Sondergaard T.E."/>
        </authorList>
    </citation>
    <scope>NUCLEOTIDE SEQUENCE [LARGE SCALE GENOMIC DNA]</scope>
    <source>
        <strain evidence="7 8">AAU 773</strain>
    </source>
</reference>
<feature type="domain" description="C2H2-type" evidence="6">
    <location>
        <begin position="11"/>
        <end position="40"/>
    </location>
</feature>
<organism evidence="7 8">
    <name type="scientific">Apiospora arundinis</name>
    <dbReference type="NCBI Taxonomy" id="335852"/>
    <lineage>
        <taxon>Eukaryota</taxon>
        <taxon>Fungi</taxon>
        <taxon>Dikarya</taxon>
        <taxon>Ascomycota</taxon>
        <taxon>Pezizomycotina</taxon>
        <taxon>Sordariomycetes</taxon>
        <taxon>Xylariomycetidae</taxon>
        <taxon>Amphisphaeriales</taxon>
        <taxon>Apiosporaceae</taxon>
        <taxon>Apiospora</taxon>
    </lineage>
</organism>
<evidence type="ECO:0000313" key="7">
    <source>
        <dbReference type="EMBL" id="KAK8875151.1"/>
    </source>
</evidence>
<evidence type="ECO:0000256" key="3">
    <source>
        <dbReference type="ARBA" id="ARBA00022839"/>
    </source>
</evidence>
<accession>A0ABR2JBR9</accession>
<dbReference type="CDD" id="cd06137">
    <property type="entry name" value="DEDDh_RNase"/>
    <property type="match status" value="1"/>
</dbReference>
<keyword evidence="4" id="KW-0862">Zinc</keyword>
<dbReference type="SMART" id="SM00479">
    <property type="entry name" value="EXOIII"/>
    <property type="match status" value="1"/>
</dbReference>
<evidence type="ECO:0000256" key="5">
    <source>
        <dbReference type="SAM" id="MobiDB-lite"/>
    </source>
</evidence>
<dbReference type="PROSITE" id="PS00028">
    <property type="entry name" value="ZINC_FINGER_C2H2_1"/>
    <property type="match status" value="1"/>
</dbReference>
<sequence length="365" mass="40636">MTAETTMDRPYQCFHCLKRFKRSNDLVNHSSSKGHNPEQGIQATTLQHDPTGSNFYKGHQYSQDLSADRLAIHSLLLELCHPHSRLESEGYRLQTEDGLGNGPKRQFFLAPKSQTARLAVVLDCEMAATKKSGSELISLCALDFFTGDVLVNSLVKPPLPIVQWKSNIHGVTPTVMAVAHANGQTLNGPQGARAELWKHVGEDTVIIGHALGHDLDALRIAHQRVVDSSIVTAEAVFGKGEKIVRRWGLAVLCKDLFGLAIRQGATSGSGVHDDLEDALATRELILWCLRQPVGLAFWANQARSISPPRQRRSRGRFRGRARKQRTQSPPGDYDDDYDDGDDEVVRFRDVVDWDMWPKSSPDWSD</sequence>
<feature type="compositionally biased region" description="Basic residues" evidence="5">
    <location>
        <begin position="309"/>
        <end position="325"/>
    </location>
</feature>
<feature type="compositionally biased region" description="Acidic residues" evidence="5">
    <location>
        <begin position="332"/>
        <end position="341"/>
    </location>
</feature>
<keyword evidence="8" id="KW-1185">Reference proteome</keyword>
<dbReference type="Proteomes" id="UP001390339">
    <property type="component" value="Unassembled WGS sequence"/>
</dbReference>
<keyword evidence="1" id="KW-0540">Nuclease</keyword>